<dbReference type="Gene3D" id="3.10.450.160">
    <property type="entry name" value="inner membrane protein cigr"/>
    <property type="match status" value="1"/>
</dbReference>
<dbReference type="Proteomes" id="UP001165641">
    <property type="component" value="Unassembled WGS sequence"/>
</dbReference>
<dbReference type="RefSeq" id="WP_271888134.1">
    <property type="nucleotide sequence ID" value="NZ_JAQBIE010000005.1"/>
</dbReference>
<reference evidence="3" key="1">
    <citation type="submission" date="2022-12" db="EMBL/GenBank/DDBJ databases">
        <title>Paracoccus onchidii sp. nov., isolated from a marine invertebrate from the South China Sea.</title>
        <authorList>
            <person name="Xu S."/>
            <person name="Liu Z."/>
            <person name="Xu Y."/>
        </authorList>
    </citation>
    <scope>NUCLEOTIDE SEQUENCE</scope>
    <source>
        <strain evidence="3">Z330</strain>
    </source>
</reference>
<proteinExistence type="predicted"/>
<gene>
    <name evidence="3" type="ORF">PAF17_05750</name>
</gene>
<protein>
    <recommendedName>
        <fullName evidence="5">Excinuclease ABC subunit A</fullName>
    </recommendedName>
</protein>
<organism evidence="3 4">
    <name type="scientific">Paracoccus onchidii</name>
    <dbReference type="NCBI Taxonomy" id="3017813"/>
    <lineage>
        <taxon>Bacteria</taxon>
        <taxon>Pseudomonadati</taxon>
        <taxon>Pseudomonadota</taxon>
        <taxon>Alphaproteobacteria</taxon>
        <taxon>Rhodobacterales</taxon>
        <taxon>Paracoccaceae</taxon>
        <taxon>Paracoccus</taxon>
    </lineage>
</organism>
<keyword evidence="2" id="KW-0732">Signal</keyword>
<feature type="chain" id="PRO_5045209989" description="Excinuclease ABC subunit A" evidence="2">
    <location>
        <begin position="25"/>
        <end position="142"/>
    </location>
</feature>
<accession>A0ABT4ZCB4</accession>
<keyword evidence="4" id="KW-1185">Reference proteome</keyword>
<sequence>MKPYRNLMTATLIVAMTSAFPAFANSGQGNGKGKNAQAHRVIKGNQYRGSSRHAANCPPGLAKKNPSCVPPGQARKGEVRYKPAAGEILRVGDYRIIRDPRRYDLDYRNGWDYYRDDRHIYRVDSDTRKILAVLNLVDAFTN</sequence>
<evidence type="ECO:0000313" key="4">
    <source>
        <dbReference type="Proteomes" id="UP001165641"/>
    </source>
</evidence>
<dbReference type="EMBL" id="JAQBIE010000005">
    <property type="protein sequence ID" value="MDB6177009.1"/>
    <property type="molecule type" value="Genomic_DNA"/>
</dbReference>
<evidence type="ECO:0000313" key="3">
    <source>
        <dbReference type="EMBL" id="MDB6177009.1"/>
    </source>
</evidence>
<feature type="region of interest" description="Disordered" evidence="1">
    <location>
        <begin position="46"/>
        <end position="75"/>
    </location>
</feature>
<feature type="signal peptide" evidence="2">
    <location>
        <begin position="1"/>
        <end position="24"/>
    </location>
</feature>
<name>A0ABT4ZCB4_9RHOB</name>
<evidence type="ECO:0000256" key="2">
    <source>
        <dbReference type="SAM" id="SignalP"/>
    </source>
</evidence>
<evidence type="ECO:0000256" key="1">
    <source>
        <dbReference type="SAM" id="MobiDB-lite"/>
    </source>
</evidence>
<evidence type="ECO:0008006" key="5">
    <source>
        <dbReference type="Google" id="ProtNLM"/>
    </source>
</evidence>
<comment type="caution">
    <text evidence="3">The sequence shown here is derived from an EMBL/GenBank/DDBJ whole genome shotgun (WGS) entry which is preliminary data.</text>
</comment>